<reference evidence="2" key="1">
    <citation type="journal article" date="2023" name="Front. Plant Sci.">
        <title>Chromosomal-level genome assembly of Melastoma candidum provides insights into trichome evolution.</title>
        <authorList>
            <person name="Zhong Y."/>
            <person name="Wu W."/>
            <person name="Sun C."/>
            <person name="Zou P."/>
            <person name="Liu Y."/>
            <person name="Dai S."/>
            <person name="Zhou R."/>
        </authorList>
    </citation>
    <scope>NUCLEOTIDE SEQUENCE [LARGE SCALE GENOMIC DNA]</scope>
</reference>
<dbReference type="Proteomes" id="UP001057402">
    <property type="component" value="Chromosome 4"/>
</dbReference>
<protein>
    <submittedName>
        <fullName evidence="1">Uncharacterized protein</fullName>
    </submittedName>
</protein>
<keyword evidence="2" id="KW-1185">Reference proteome</keyword>
<name>A0ACB9RG43_9MYRT</name>
<evidence type="ECO:0000313" key="2">
    <source>
        <dbReference type="Proteomes" id="UP001057402"/>
    </source>
</evidence>
<evidence type="ECO:0000313" key="1">
    <source>
        <dbReference type="EMBL" id="KAI4378136.1"/>
    </source>
</evidence>
<dbReference type="EMBL" id="CM042883">
    <property type="protein sequence ID" value="KAI4378136.1"/>
    <property type="molecule type" value="Genomic_DNA"/>
</dbReference>
<gene>
    <name evidence="1" type="ORF">MLD38_015661</name>
</gene>
<sequence length="116" mass="12568">MASKLLFFLAIVLFARATKTDAQTDCSTITALVFTCSIYIADETLVPVQGTPCCDAMTTLYLLSREPPVNRRIICSCFMDLIHAHNSSVSMIAALPGICGFSLGFMISAYTDCNIV</sequence>
<accession>A0ACB9RG43</accession>
<organism evidence="1 2">
    <name type="scientific">Melastoma candidum</name>
    <dbReference type="NCBI Taxonomy" id="119954"/>
    <lineage>
        <taxon>Eukaryota</taxon>
        <taxon>Viridiplantae</taxon>
        <taxon>Streptophyta</taxon>
        <taxon>Embryophyta</taxon>
        <taxon>Tracheophyta</taxon>
        <taxon>Spermatophyta</taxon>
        <taxon>Magnoliopsida</taxon>
        <taxon>eudicotyledons</taxon>
        <taxon>Gunneridae</taxon>
        <taxon>Pentapetalae</taxon>
        <taxon>rosids</taxon>
        <taxon>malvids</taxon>
        <taxon>Myrtales</taxon>
        <taxon>Melastomataceae</taxon>
        <taxon>Melastomatoideae</taxon>
        <taxon>Melastomateae</taxon>
        <taxon>Melastoma</taxon>
    </lineage>
</organism>
<comment type="caution">
    <text evidence="1">The sequence shown here is derived from an EMBL/GenBank/DDBJ whole genome shotgun (WGS) entry which is preliminary data.</text>
</comment>
<proteinExistence type="predicted"/>